<dbReference type="InterPro" id="IPR035979">
    <property type="entry name" value="RBD_domain_sf"/>
</dbReference>
<protein>
    <submittedName>
        <fullName evidence="3">Putative calcineurin-mediated signaling pathway inhibitor dscr1</fullName>
    </submittedName>
</protein>
<dbReference type="CDD" id="cd12434">
    <property type="entry name" value="RRM_RCAN_like"/>
    <property type="match status" value="1"/>
</dbReference>
<comment type="similarity">
    <text evidence="1">Belongs to the RCAN family.</text>
</comment>
<dbReference type="GO" id="GO:0019722">
    <property type="term" value="P:calcium-mediated signaling"/>
    <property type="evidence" value="ECO:0007669"/>
    <property type="project" value="InterPro"/>
</dbReference>
<sequence>MKTLDDSACEMVERHSMNAIGEAEELFTDLDDTSDLPTSLIITNVDISVFTDSEQRTAFEDMFRQFEEEASFHYFKSFRRARVNFSTPDSAAQARIRCHQTTFRENALNCYFAQAASPGECSPGSSLLQPPLPQRQFLISPPASPPVGWEPREEAEPCLSYDIITALASLTPGESHELHPASGSQPGIIVHICEETSPTKSKPKAVIHTRCPEHGSDTSLEESVPQSISSS</sequence>
<dbReference type="GO" id="GO:0008597">
    <property type="term" value="F:calcium-dependent protein serine/threonine phosphatase regulator activity"/>
    <property type="evidence" value="ECO:0007669"/>
    <property type="project" value="TreeGrafter"/>
</dbReference>
<evidence type="ECO:0000256" key="1">
    <source>
        <dbReference type="ARBA" id="ARBA00008209"/>
    </source>
</evidence>
<dbReference type="SUPFAM" id="SSF54928">
    <property type="entry name" value="RNA-binding domain, RBD"/>
    <property type="match status" value="1"/>
</dbReference>
<dbReference type="GO" id="GO:0007617">
    <property type="term" value="P:mating behavior"/>
    <property type="evidence" value="ECO:0007669"/>
    <property type="project" value="UniProtKB-ARBA"/>
</dbReference>
<dbReference type="PANTHER" id="PTHR10300">
    <property type="entry name" value="CALCIPRESSIN"/>
    <property type="match status" value="1"/>
</dbReference>
<evidence type="ECO:0000256" key="2">
    <source>
        <dbReference type="SAM" id="MobiDB-lite"/>
    </source>
</evidence>
<dbReference type="PANTHER" id="PTHR10300:SF14">
    <property type="entry name" value="PROTEIN SARAH"/>
    <property type="match status" value="1"/>
</dbReference>
<dbReference type="InterPro" id="IPR012677">
    <property type="entry name" value="Nucleotide-bd_a/b_plait_sf"/>
</dbReference>
<evidence type="ECO:0000313" key="3">
    <source>
        <dbReference type="EMBL" id="MBY08470.1"/>
    </source>
</evidence>
<proteinExistence type="inferred from homology"/>
<dbReference type="Pfam" id="PF04847">
    <property type="entry name" value="Calcipressin"/>
    <property type="match status" value="1"/>
</dbReference>
<accession>A0A2R5LG24</accession>
<dbReference type="GO" id="GO:0003676">
    <property type="term" value="F:nucleic acid binding"/>
    <property type="evidence" value="ECO:0007669"/>
    <property type="project" value="InterPro"/>
</dbReference>
<dbReference type="GO" id="GO:0005634">
    <property type="term" value="C:nucleus"/>
    <property type="evidence" value="ECO:0007669"/>
    <property type="project" value="TreeGrafter"/>
</dbReference>
<reference evidence="3" key="1">
    <citation type="submission" date="2018-03" db="EMBL/GenBank/DDBJ databases">
        <title>The relapsing fever spirochete Borrelia turicatae persists in the highly oxidative environment of its soft-bodied tick vector.</title>
        <authorList>
            <person name="Bourret T.J."/>
            <person name="Boyle W.K."/>
            <person name="Valenzuela J.G."/>
            <person name="Oliveira F."/>
            <person name="Lopez J.E."/>
        </authorList>
    </citation>
    <scope>NUCLEOTIDE SEQUENCE</scope>
    <source>
        <strain evidence="3">Kansas strain/isolate</strain>
        <tissue evidence="3">Salivary glands</tissue>
    </source>
</reference>
<dbReference type="FunFam" id="3.30.70.330:FF:000092">
    <property type="entry name" value="Calcipressin-2 isoform 2"/>
    <property type="match status" value="1"/>
</dbReference>
<name>A0A2R5LG24_9ACAR</name>
<organism evidence="3">
    <name type="scientific">Ornithodoros turicata</name>
    <dbReference type="NCBI Taxonomy" id="34597"/>
    <lineage>
        <taxon>Eukaryota</taxon>
        <taxon>Metazoa</taxon>
        <taxon>Ecdysozoa</taxon>
        <taxon>Arthropoda</taxon>
        <taxon>Chelicerata</taxon>
        <taxon>Arachnida</taxon>
        <taxon>Acari</taxon>
        <taxon>Parasitiformes</taxon>
        <taxon>Ixodida</taxon>
        <taxon>Ixodoidea</taxon>
        <taxon>Argasidae</taxon>
        <taxon>Ornithodorinae</taxon>
        <taxon>Ornithodoros</taxon>
    </lineage>
</organism>
<dbReference type="Gene3D" id="3.30.70.330">
    <property type="match status" value="1"/>
</dbReference>
<dbReference type="InterPro" id="IPR006931">
    <property type="entry name" value="Calcipressin"/>
</dbReference>
<dbReference type="AlphaFoldDB" id="A0A2R5LG24"/>
<feature type="region of interest" description="Disordered" evidence="2">
    <location>
        <begin position="197"/>
        <end position="231"/>
    </location>
</feature>
<dbReference type="EMBL" id="GGLE01004344">
    <property type="protein sequence ID" value="MBY08470.1"/>
    <property type="molecule type" value="Transcribed_RNA"/>
</dbReference>
<dbReference type="GO" id="GO:0005737">
    <property type="term" value="C:cytoplasm"/>
    <property type="evidence" value="ECO:0007669"/>
    <property type="project" value="TreeGrafter"/>
</dbReference>